<feature type="transmembrane region" description="Helical" evidence="1">
    <location>
        <begin position="152"/>
        <end position="173"/>
    </location>
</feature>
<keyword evidence="1" id="KW-1133">Transmembrane helix</keyword>
<protein>
    <recommendedName>
        <fullName evidence="4">DoxX family protein</fullName>
    </recommendedName>
</protein>
<sequence>MPSKTYYLDPARTDAITASWGFFYRNFTVSYAGQELAATDPDAKIAKGRSYPLPDGRVFSARLIENSYPQHLELLLDGRPVPGSGTDPHEQVKQAWYLLLVLGVLNIGLGLLTEFGQLEVLRQLGLGWGSLVEGVAFVALGWLGYYRGSVPAFTTAFVLLVLDGIVSIGSAVATNHSPAIGGLFMRVFFCVIVFRGMKAARQLRQERAIAATELF</sequence>
<name>A0ABY4AYT7_9BACT</name>
<evidence type="ECO:0000313" key="2">
    <source>
        <dbReference type="EMBL" id="UOE32073.1"/>
    </source>
</evidence>
<dbReference type="Proteomes" id="UP000831390">
    <property type="component" value="Chromosome"/>
</dbReference>
<dbReference type="EMBL" id="CP094534">
    <property type="protein sequence ID" value="UOE32073.1"/>
    <property type="molecule type" value="Genomic_DNA"/>
</dbReference>
<dbReference type="RefSeq" id="WP_243509353.1">
    <property type="nucleotide sequence ID" value="NZ_CP094534.1"/>
</dbReference>
<evidence type="ECO:0000256" key="1">
    <source>
        <dbReference type="SAM" id="Phobius"/>
    </source>
</evidence>
<feature type="transmembrane region" description="Helical" evidence="1">
    <location>
        <begin position="125"/>
        <end position="145"/>
    </location>
</feature>
<feature type="transmembrane region" description="Helical" evidence="1">
    <location>
        <begin position="179"/>
        <end position="197"/>
    </location>
</feature>
<evidence type="ECO:0008006" key="4">
    <source>
        <dbReference type="Google" id="ProtNLM"/>
    </source>
</evidence>
<organism evidence="2 3">
    <name type="scientific">Hymenobacter monticola</name>
    <dbReference type="NCBI Taxonomy" id="1705399"/>
    <lineage>
        <taxon>Bacteria</taxon>
        <taxon>Pseudomonadati</taxon>
        <taxon>Bacteroidota</taxon>
        <taxon>Cytophagia</taxon>
        <taxon>Cytophagales</taxon>
        <taxon>Hymenobacteraceae</taxon>
        <taxon>Hymenobacter</taxon>
    </lineage>
</organism>
<keyword evidence="1" id="KW-0472">Membrane</keyword>
<proteinExistence type="predicted"/>
<keyword evidence="1" id="KW-0812">Transmembrane</keyword>
<feature type="transmembrane region" description="Helical" evidence="1">
    <location>
        <begin position="95"/>
        <end position="113"/>
    </location>
</feature>
<keyword evidence="3" id="KW-1185">Reference proteome</keyword>
<accession>A0ABY4AYT7</accession>
<evidence type="ECO:0000313" key="3">
    <source>
        <dbReference type="Proteomes" id="UP000831390"/>
    </source>
</evidence>
<gene>
    <name evidence="2" type="ORF">MTP16_13120</name>
</gene>
<reference evidence="2 3" key="1">
    <citation type="submission" date="2022-03" db="EMBL/GenBank/DDBJ databases">
        <title>Hymenobactersp. isolated from the air.</title>
        <authorList>
            <person name="Won M."/>
            <person name="Kwon S.-W."/>
        </authorList>
    </citation>
    <scope>NUCLEOTIDE SEQUENCE [LARGE SCALE GENOMIC DNA]</scope>
    <source>
        <strain evidence="2 3">KACC 22596</strain>
    </source>
</reference>